<protein>
    <submittedName>
        <fullName evidence="1">Uncharacterized protein</fullName>
    </submittedName>
</protein>
<accession>A0A6L2NRS5</accession>
<comment type="caution">
    <text evidence="1">The sequence shown here is derived from an EMBL/GenBank/DDBJ whole genome shotgun (WGS) entry which is preliminary data.</text>
</comment>
<organism evidence="1">
    <name type="scientific">Tanacetum cinerariifolium</name>
    <name type="common">Dalmatian daisy</name>
    <name type="synonym">Chrysanthemum cinerariifolium</name>
    <dbReference type="NCBI Taxonomy" id="118510"/>
    <lineage>
        <taxon>Eukaryota</taxon>
        <taxon>Viridiplantae</taxon>
        <taxon>Streptophyta</taxon>
        <taxon>Embryophyta</taxon>
        <taxon>Tracheophyta</taxon>
        <taxon>Spermatophyta</taxon>
        <taxon>Magnoliopsida</taxon>
        <taxon>eudicotyledons</taxon>
        <taxon>Gunneridae</taxon>
        <taxon>Pentapetalae</taxon>
        <taxon>asterids</taxon>
        <taxon>campanulids</taxon>
        <taxon>Asterales</taxon>
        <taxon>Asteraceae</taxon>
        <taxon>Asteroideae</taxon>
        <taxon>Anthemideae</taxon>
        <taxon>Anthemidinae</taxon>
        <taxon>Tanacetum</taxon>
    </lineage>
</organism>
<evidence type="ECO:0000313" key="1">
    <source>
        <dbReference type="EMBL" id="GEU87254.1"/>
    </source>
</evidence>
<name>A0A6L2NRS5_TANCI</name>
<dbReference type="EMBL" id="BKCJ010009500">
    <property type="protein sequence ID" value="GEU87254.1"/>
    <property type="molecule type" value="Genomic_DNA"/>
</dbReference>
<sequence length="205" mass="22522">MYGLREEVTQFVGSCVESLVRKLLSSDDFHAALACVASLGINYGVERGLHMGCTDVEFEAAAQKVFNFHVGAKANFNKALDDFSTTPFSFSYHDCCCLWSFSSESFRGRRKTLCFHPSIGELKYFFLLPLLLLSISSEGLLIQSASLFSSSDLWIVLLIKMPISAGLTTSVPYARLNGVSSLLVLGVFLWAHNTFSNSSTYAPPS</sequence>
<reference evidence="1" key="1">
    <citation type="journal article" date="2019" name="Sci. Rep.">
        <title>Draft genome of Tanacetum cinerariifolium, the natural source of mosquito coil.</title>
        <authorList>
            <person name="Yamashiro T."/>
            <person name="Shiraishi A."/>
            <person name="Satake H."/>
            <person name="Nakayama K."/>
        </authorList>
    </citation>
    <scope>NUCLEOTIDE SEQUENCE</scope>
</reference>
<dbReference type="AlphaFoldDB" id="A0A6L2NRS5"/>
<proteinExistence type="predicted"/>
<gene>
    <name evidence="1" type="ORF">Tci_059232</name>
</gene>